<name>A0A7J4IVR2_9ARCH</name>
<organism evidence="1 2">
    <name type="scientific">Candidatus Iainarchaeum sp</name>
    <dbReference type="NCBI Taxonomy" id="3101447"/>
    <lineage>
        <taxon>Archaea</taxon>
        <taxon>Candidatus Iainarchaeota</taxon>
        <taxon>Candidatus Iainarchaeia</taxon>
        <taxon>Candidatus Iainarchaeales</taxon>
        <taxon>Candidatus Iainarchaeaceae</taxon>
        <taxon>Candidatus Iainarchaeum</taxon>
    </lineage>
</organism>
<sequence>MDEWQLKMAQLVRHGHKDRVRFLESGLIRSVLPTQLARIRQNDKTVLKELVLPPWLDWDTLYEWSFRVKPTESGTECILCNKNARRGTTFENKFICDECLFKIRGMQ</sequence>
<evidence type="ECO:0000313" key="1">
    <source>
        <dbReference type="EMBL" id="HIH09611.1"/>
    </source>
</evidence>
<evidence type="ECO:0000313" key="2">
    <source>
        <dbReference type="Proteomes" id="UP000565078"/>
    </source>
</evidence>
<reference evidence="2" key="1">
    <citation type="journal article" date="2020" name="bioRxiv">
        <title>A rank-normalized archaeal taxonomy based on genome phylogeny resolves widespread incomplete and uneven classifications.</title>
        <authorList>
            <person name="Rinke C."/>
            <person name="Chuvochina M."/>
            <person name="Mussig A.J."/>
            <person name="Chaumeil P.-A."/>
            <person name="Waite D.W."/>
            <person name="Whitman W.B."/>
            <person name="Parks D.H."/>
            <person name="Hugenholtz P."/>
        </authorList>
    </citation>
    <scope>NUCLEOTIDE SEQUENCE [LARGE SCALE GENOMIC DNA]</scope>
</reference>
<gene>
    <name evidence="1" type="ORF">HA254_02970</name>
</gene>
<accession>A0A7J4IVR2</accession>
<dbReference type="EMBL" id="DUGC01000051">
    <property type="protein sequence ID" value="HIH09611.1"/>
    <property type="molecule type" value="Genomic_DNA"/>
</dbReference>
<dbReference type="Proteomes" id="UP000565078">
    <property type="component" value="Unassembled WGS sequence"/>
</dbReference>
<protein>
    <submittedName>
        <fullName evidence="1">Uncharacterized protein</fullName>
    </submittedName>
</protein>
<dbReference type="AlphaFoldDB" id="A0A7J4IVR2"/>
<proteinExistence type="predicted"/>
<comment type="caution">
    <text evidence="1">The sequence shown here is derived from an EMBL/GenBank/DDBJ whole genome shotgun (WGS) entry which is preliminary data.</text>
</comment>